<feature type="compositionally biased region" description="Polar residues" evidence="1">
    <location>
        <begin position="1"/>
        <end position="11"/>
    </location>
</feature>
<feature type="region of interest" description="Disordered" evidence="1">
    <location>
        <begin position="1"/>
        <end position="24"/>
    </location>
</feature>
<evidence type="ECO:0000313" key="2">
    <source>
        <dbReference type="EMBL" id="GBM87090.1"/>
    </source>
</evidence>
<proteinExistence type="predicted"/>
<dbReference type="EMBL" id="BGPR01003357">
    <property type="protein sequence ID" value="GBM87090.1"/>
    <property type="molecule type" value="Genomic_DNA"/>
</dbReference>
<comment type="caution">
    <text evidence="2">The sequence shown here is derived from an EMBL/GenBank/DDBJ whole genome shotgun (WGS) entry which is preliminary data.</text>
</comment>
<protein>
    <submittedName>
        <fullName evidence="2">Uncharacterized protein</fullName>
    </submittedName>
</protein>
<organism evidence="2 3">
    <name type="scientific">Araneus ventricosus</name>
    <name type="common">Orbweaver spider</name>
    <name type="synonym">Epeira ventricosa</name>
    <dbReference type="NCBI Taxonomy" id="182803"/>
    <lineage>
        <taxon>Eukaryota</taxon>
        <taxon>Metazoa</taxon>
        <taxon>Ecdysozoa</taxon>
        <taxon>Arthropoda</taxon>
        <taxon>Chelicerata</taxon>
        <taxon>Arachnida</taxon>
        <taxon>Araneae</taxon>
        <taxon>Araneomorphae</taxon>
        <taxon>Entelegynae</taxon>
        <taxon>Araneoidea</taxon>
        <taxon>Araneidae</taxon>
        <taxon>Araneus</taxon>
    </lineage>
</organism>
<evidence type="ECO:0000256" key="1">
    <source>
        <dbReference type="SAM" id="MobiDB-lite"/>
    </source>
</evidence>
<sequence length="93" mass="10458">MKGLPFTSSTTRSEERRGNGVGRIDFTYPLVNKPPYTTVVRFSEPSVARGLNKDTPLRSTAAIVMNMVSRYSKTAMCYSMRPLTAPPDRKRRS</sequence>
<gene>
    <name evidence="2" type="ORF">AVEN_194087_1</name>
</gene>
<reference evidence="2 3" key="1">
    <citation type="journal article" date="2019" name="Sci. Rep.">
        <title>Orb-weaving spider Araneus ventricosus genome elucidates the spidroin gene catalogue.</title>
        <authorList>
            <person name="Kono N."/>
            <person name="Nakamura H."/>
            <person name="Ohtoshi R."/>
            <person name="Moran D.A.P."/>
            <person name="Shinohara A."/>
            <person name="Yoshida Y."/>
            <person name="Fujiwara M."/>
            <person name="Mori M."/>
            <person name="Tomita M."/>
            <person name="Arakawa K."/>
        </authorList>
    </citation>
    <scope>NUCLEOTIDE SEQUENCE [LARGE SCALE GENOMIC DNA]</scope>
</reference>
<name>A0A4Y2JAM0_ARAVE</name>
<keyword evidence="3" id="KW-1185">Reference proteome</keyword>
<dbReference type="Proteomes" id="UP000499080">
    <property type="component" value="Unassembled WGS sequence"/>
</dbReference>
<accession>A0A4Y2JAM0</accession>
<evidence type="ECO:0000313" key="3">
    <source>
        <dbReference type="Proteomes" id="UP000499080"/>
    </source>
</evidence>
<dbReference type="AlphaFoldDB" id="A0A4Y2JAM0"/>